<dbReference type="AlphaFoldDB" id="A0A9N8YZD0"/>
<proteinExistence type="predicted"/>
<accession>A0A9N8YZD0</accession>
<reference evidence="1" key="1">
    <citation type="submission" date="2021-06" db="EMBL/GenBank/DDBJ databases">
        <authorList>
            <person name="Kallberg Y."/>
            <person name="Tangrot J."/>
            <person name="Rosling A."/>
        </authorList>
    </citation>
    <scope>NUCLEOTIDE SEQUENCE</scope>
    <source>
        <strain evidence="1">IN212</strain>
    </source>
</reference>
<evidence type="ECO:0000313" key="2">
    <source>
        <dbReference type="Proteomes" id="UP000789396"/>
    </source>
</evidence>
<sequence length="48" mass="5269">MITISFTPNDTGDTPAGDPLWDFFYHLGAPGDPPADDPGWDFCDESEH</sequence>
<keyword evidence="2" id="KW-1185">Reference proteome</keyword>
<protein>
    <submittedName>
        <fullName evidence="1">16406_t:CDS:1</fullName>
    </submittedName>
</protein>
<evidence type="ECO:0000313" key="1">
    <source>
        <dbReference type="EMBL" id="CAG8457861.1"/>
    </source>
</evidence>
<name>A0A9N8YZD0_9GLOM</name>
<organism evidence="1 2">
    <name type="scientific">Racocetra fulgida</name>
    <dbReference type="NCBI Taxonomy" id="60492"/>
    <lineage>
        <taxon>Eukaryota</taxon>
        <taxon>Fungi</taxon>
        <taxon>Fungi incertae sedis</taxon>
        <taxon>Mucoromycota</taxon>
        <taxon>Glomeromycotina</taxon>
        <taxon>Glomeromycetes</taxon>
        <taxon>Diversisporales</taxon>
        <taxon>Gigasporaceae</taxon>
        <taxon>Racocetra</taxon>
    </lineage>
</organism>
<dbReference type="EMBL" id="CAJVPZ010000229">
    <property type="protein sequence ID" value="CAG8457861.1"/>
    <property type="molecule type" value="Genomic_DNA"/>
</dbReference>
<comment type="caution">
    <text evidence="1">The sequence shown here is derived from an EMBL/GenBank/DDBJ whole genome shotgun (WGS) entry which is preliminary data.</text>
</comment>
<gene>
    <name evidence="1" type="ORF">RFULGI_LOCUS546</name>
</gene>
<dbReference type="Proteomes" id="UP000789396">
    <property type="component" value="Unassembled WGS sequence"/>
</dbReference>